<gene>
    <name evidence="6" type="ORF">QR680_010179</name>
</gene>
<comment type="similarity">
    <text evidence="2">Belongs to the ATP-dependent AMP-binding enzyme family.</text>
</comment>
<dbReference type="PANTHER" id="PTHR24096:SF422">
    <property type="entry name" value="BCDNA.GH02901"/>
    <property type="match status" value="1"/>
</dbReference>
<comment type="caution">
    <text evidence="6">The sequence shown here is derived from an EMBL/GenBank/DDBJ whole genome shotgun (WGS) entry which is preliminary data.</text>
</comment>
<dbReference type="Pfam" id="PF00501">
    <property type="entry name" value="AMP-binding"/>
    <property type="match status" value="1"/>
</dbReference>
<dbReference type="FunFam" id="3.30.300.30:FF:000007">
    <property type="entry name" value="4-coumarate--CoA ligase 2"/>
    <property type="match status" value="1"/>
</dbReference>
<evidence type="ECO:0000313" key="6">
    <source>
        <dbReference type="EMBL" id="KAK0427346.1"/>
    </source>
</evidence>
<feature type="domain" description="AMP-dependent synthetase/ligase" evidence="4">
    <location>
        <begin position="55"/>
        <end position="420"/>
    </location>
</feature>
<dbReference type="GO" id="GO:0005777">
    <property type="term" value="C:peroxisome"/>
    <property type="evidence" value="ECO:0007669"/>
    <property type="project" value="UniProtKB-SubCell"/>
</dbReference>
<dbReference type="InterPro" id="IPR000873">
    <property type="entry name" value="AMP-dep_synth/lig_dom"/>
</dbReference>
<dbReference type="CDD" id="cd05911">
    <property type="entry name" value="Firefly_Luc_like"/>
    <property type="match status" value="1"/>
</dbReference>
<keyword evidence="7" id="KW-1185">Reference proteome</keyword>
<dbReference type="Gene3D" id="3.30.300.30">
    <property type="match status" value="1"/>
</dbReference>
<dbReference type="AlphaFoldDB" id="A0AA39IPF2"/>
<dbReference type="InterPro" id="IPR042099">
    <property type="entry name" value="ANL_N_sf"/>
</dbReference>
<dbReference type="InterPro" id="IPR025110">
    <property type="entry name" value="AMP-bd_C"/>
</dbReference>
<evidence type="ECO:0000259" key="4">
    <source>
        <dbReference type="Pfam" id="PF00501"/>
    </source>
</evidence>
<name>A0AA39IPF2_9BILA</name>
<dbReference type="Proteomes" id="UP001175271">
    <property type="component" value="Unassembled WGS sequence"/>
</dbReference>
<evidence type="ECO:0000313" key="7">
    <source>
        <dbReference type="Proteomes" id="UP001175271"/>
    </source>
</evidence>
<evidence type="ECO:0008006" key="8">
    <source>
        <dbReference type="Google" id="ProtNLM"/>
    </source>
</evidence>
<dbReference type="PANTHER" id="PTHR24096">
    <property type="entry name" value="LONG-CHAIN-FATTY-ACID--COA LIGASE"/>
    <property type="match status" value="1"/>
</dbReference>
<accession>A0AA39IPF2</accession>
<dbReference type="SUPFAM" id="SSF56801">
    <property type="entry name" value="Acetyl-CoA synthetase-like"/>
    <property type="match status" value="1"/>
</dbReference>
<evidence type="ECO:0000256" key="3">
    <source>
        <dbReference type="ARBA" id="ARBA00023140"/>
    </source>
</evidence>
<reference evidence="6" key="1">
    <citation type="submission" date="2023-06" db="EMBL/GenBank/DDBJ databases">
        <title>Genomic analysis of the entomopathogenic nematode Steinernema hermaphroditum.</title>
        <authorList>
            <person name="Schwarz E.M."/>
            <person name="Heppert J.K."/>
            <person name="Baniya A."/>
            <person name="Schwartz H.T."/>
            <person name="Tan C.-H."/>
            <person name="Antoshechkin I."/>
            <person name="Sternberg P.W."/>
            <person name="Goodrich-Blair H."/>
            <person name="Dillman A.R."/>
        </authorList>
    </citation>
    <scope>NUCLEOTIDE SEQUENCE</scope>
    <source>
        <strain evidence="6">PS9179</strain>
        <tissue evidence="6">Whole animal</tissue>
    </source>
</reference>
<dbReference type="Pfam" id="PF13193">
    <property type="entry name" value="AMP-binding_C"/>
    <property type="match status" value="1"/>
</dbReference>
<comment type="subcellular location">
    <subcellularLocation>
        <location evidence="1">Peroxisome</location>
    </subcellularLocation>
</comment>
<dbReference type="InterPro" id="IPR020845">
    <property type="entry name" value="AMP-binding_CS"/>
</dbReference>
<dbReference type="InterPro" id="IPR045851">
    <property type="entry name" value="AMP-bd_C_sf"/>
</dbReference>
<evidence type="ECO:0000256" key="1">
    <source>
        <dbReference type="ARBA" id="ARBA00004275"/>
    </source>
</evidence>
<dbReference type="Gene3D" id="3.40.50.12780">
    <property type="entry name" value="N-terminal domain of ligase-like"/>
    <property type="match status" value="1"/>
</dbReference>
<sequence>MLVQQELLSESEERKSRVRTNLMIFKSELPPLPAPDRPLPDIILDALWKYGTKSLIDAQTHEQATFQQLYLQSLSVAAFLENRKFRHGDVACTVMHNCLEYLPVFVGVTSQGGALSSASYSFAEYELANQFKDCGASIVFCNEENLEKVFKVAHQCRNITSIVVIPDATKNKRTHPFGVVAFDEVLSYQPNVYSHKIDTDIHRDIAALPYSSGTTGPPKGVMLSHTNLALEADIMGHHIEHFILRKIDPDYRAENETDIIFMPLYHMYGFCVLLSNIMRGQTTVLLERFDFELYCKSIEKYKIRHLKLVPPVLVLLAKHPLVDKYNLSSVMAILSGAAPAGKELCEDIMRRLPNLKIVGQGYGLTEATAGTHFMVYDPEKPKVGSIGKVASNTEMKIVCPETGQECSYNQRGEVWIRGKIIIDDDGWLHTGDVGYVDTDGFVFIVDRLKELIKVKGFQVPPAELEDYLLTHPLIQDVAVIGIPDERHGELPMAFVVRKNNSLKAEDVANYVKNKLADYKQLRGGVQFIKEIPKSPSGKILRRFLRDEAALLKKSKL</sequence>
<keyword evidence="3" id="KW-0576">Peroxisome</keyword>
<dbReference type="PROSITE" id="PS00455">
    <property type="entry name" value="AMP_BINDING"/>
    <property type="match status" value="1"/>
</dbReference>
<dbReference type="GO" id="GO:0016405">
    <property type="term" value="F:CoA-ligase activity"/>
    <property type="evidence" value="ECO:0007669"/>
    <property type="project" value="TreeGrafter"/>
</dbReference>
<organism evidence="6 7">
    <name type="scientific">Steinernema hermaphroditum</name>
    <dbReference type="NCBI Taxonomy" id="289476"/>
    <lineage>
        <taxon>Eukaryota</taxon>
        <taxon>Metazoa</taxon>
        <taxon>Ecdysozoa</taxon>
        <taxon>Nematoda</taxon>
        <taxon>Chromadorea</taxon>
        <taxon>Rhabditida</taxon>
        <taxon>Tylenchina</taxon>
        <taxon>Panagrolaimomorpha</taxon>
        <taxon>Strongyloidoidea</taxon>
        <taxon>Steinernematidae</taxon>
        <taxon>Steinernema</taxon>
    </lineage>
</organism>
<protein>
    <recommendedName>
        <fullName evidence="8">AMP-dependent synthetase/ligase domain-containing protein</fullName>
    </recommendedName>
</protein>
<evidence type="ECO:0000256" key="2">
    <source>
        <dbReference type="ARBA" id="ARBA00006432"/>
    </source>
</evidence>
<proteinExistence type="inferred from homology"/>
<feature type="domain" description="AMP-binding enzyme C-terminal" evidence="5">
    <location>
        <begin position="463"/>
        <end position="538"/>
    </location>
</feature>
<dbReference type="EMBL" id="JAUCMV010000001">
    <property type="protein sequence ID" value="KAK0427346.1"/>
    <property type="molecule type" value="Genomic_DNA"/>
</dbReference>
<evidence type="ECO:0000259" key="5">
    <source>
        <dbReference type="Pfam" id="PF13193"/>
    </source>
</evidence>